<evidence type="ECO:0000259" key="1">
    <source>
        <dbReference type="Pfam" id="PF00078"/>
    </source>
</evidence>
<dbReference type="SUPFAM" id="SSF56219">
    <property type="entry name" value="DNase I-like"/>
    <property type="match status" value="1"/>
</dbReference>
<dbReference type="Proteomes" id="UP000478052">
    <property type="component" value="Unassembled WGS sequence"/>
</dbReference>
<sequence>MSNNLNISPSPHYNVNIYYQNVRGLRTKLLNLHTNFILSSYDSCVLTETWLSDEISNAELSFDEYLIFSGISVFLAGVYLPPGIIPSVYEDHLESVDQTWGTNAFNLGLVCDDFNLPNVTWTNGNSGLIYKGNINDKVRMVGDQFNLVNFTQKNQVFNNTGSVLDLIFTNSESTQVSQATDPLVPCDLYQPALINSCLSLSDFPMLDTQHKNSFGVNVEPTQYQMRFILAKLKPLVNKFLLCLSHTSPRYIKTHSLRQTLYPNGVQTKDSLFTHPLSITTEEVNEALNSLSNTRGSGTDGISALLLYRCRATLGLSLTLIFNKSLAEGVFPLTWTISCVTPILKSGNPTDVANYRPITGLSFLGKLFESIVLKQIKRQFSSIISIDQHGFVSGRLTVTSHVDFVPFLHKAIELGNQVDVIDFSKAFDSIDHRALLYVLDSSYQGERYQFVSLFGKSSNLFRASSEVPQVVSPYRLLLFADDSKIFHSISSNKDCLALQNFLDNFAAWCNSFNLSLNIAKCKVMTFHRSRAVTTFDYNLSRISIQRVNQIEDLGIVFVLSLNFGPHIDIMTSNVFRELGFIKRNTVNFSSFNLLLGLYNALVRSVLEYGCVWSGHHTLLLTFDGLNGCKTTF</sequence>
<keyword evidence="2" id="KW-0808">Transferase</keyword>
<evidence type="ECO:0000313" key="2">
    <source>
        <dbReference type="EMBL" id="KAF0753036.1"/>
    </source>
</evidence>
<dbReference type="CDD" id="cd01650">
    <property type="entry name" value="RT_nLTR_like"/>
    <property type="match status" value="1"/>
</dbReference>
<gene>
    <name evidence="2" type="ORF">FWK35_00006465</name>
</gene>
<organism evidence="2 3">
    <name type="scientific">Aphis craccivora</name>
    <name type="common">Cowpea aphid</name>
    <dbReference type="NCBI Taxonomy" id="307492"/>
    <lineage>
        <taxon>Eukaryota</taxon>
        <taxon>Metazoa</taxon>
        <taxon>Ecdysozoa</taxon>
        <taxon>Arthropoda</taxon>
        <taxon>Hexapoda</taxon>
        <taxon>Insecta</taxon>
        <taxon>Pterygota</taxon>
        <taxon>Neoptera</taxon>
        <taxon>Paraneoptera</taxon>
        <taxon>Hemiptera</taxon>
        <taxon>Sternorrhyncha</taxon>
        <taxon>Aphidomorpha</taxon>
        <taxon>Aphidoidea</taxon>
        <taxon>Aphididae</taxon>
        <taxon>Aphidini</taxon>
        <taxon>Aphis</taxon>
        <taxon>Aphis</taxon>
    </lineage>
</organism>
<evidence type="ECO:0000313" key="3">
    <source>
        <dbReference type="Proteomes" id="UP000478052"/>
    </source>
</evidence>
<dbReference type="AlphaFoldDB" id="A0A6G0YCD7"/>
<dbReference type="Pfam" id="PF00078">
    <property type="entry name" value="RVT_1"/>
    <property type="match status" value="1"/>
</dbReference>
<keyword evidence="2" id="KW-0548">Nucleotidyltransferase</keyword>
<dbReference type="OrthoDB" id="6629632at2759"/>
<comment type="caution">
    <text evidence="2">The sequence shown here is derived from an EMBL/GenBank/DDBJ whole genome shotgun (WGS) entry which is preliminary data.</text>
</comment>
<dbReference type="InterPro" id="IPR043502">
    <property type="entry name" value="DNA/RNA_pol_sf"/>
</dbReference>
<dbReference type="PANTHER" id="PTHR33332">
    <property type="entry name" value="REVERSE TRANSCRIPTASE DOMAIN-CONTAINING PROTEIN"/>
    <property type="match status" value="1"/>
</dbReference>
<dbReference type="InterPro" id="IPR036691">
    <property type="entry name" value="Endo/exonu/phosph_ase_sf"/>
</dbReference>
<dbReference type="Gene3D" id="3.60.10.10">
    <property type="entry name" value="Endonuclease/exonuclease/phosphatase"/>
    <property type="match status" value="1"/>
</dbReference>
<proteinExistence type="predicted"/>
<reference evidence="2 3" key="1">
    <citation type="submission" date="2019-08" db="EMBL/GenBank/DDBJ databases">
        <title>Whole genome of Aphis craccivora.</title>
        <authorList>
            <person name="Voronova N.V."/>
            <person name="Shulinski R.S."/>
            <person name="Bandarenka Y.V."/>
            <person name="Zhorov D.G."/>
            <person name="Warner D."/>
        </authorList>
    </citation>
    <scope>NUCLEOTIDE SEQUENCE [LARGE SCALE GENOMIC DNA]</scope>
    <source>
        <strain evidence="2">180601</strain>
        <tissue evidence="2">Whole Body</tissue>
    </source>
</reference>
<dbReference type="EMBL" id="VUJU01004855">
    <property type="protein sequence ID" value="KAF0753036.1"/>
    <property type="molecule type" value="Genomic_DNA"/>
</dbReference>
<feature type="domain" description="Reverse transcriptase" evidence="1">
    <location>
        <begin position="351"/>
        <end position="534"/>
    </location>
</feature>
<dbReference type="SUPFAM" id="SSF56672">
    <property type="entry name" value="DNA/RNA polymerases"/>
    <property type="match status" value="1"/>
</dbReference>
<dbReference type="GO" id="GO:0003964">
    <property type="term" value="F:RNA-directed DNA polymerase activity"/>
    <property type="evidence" value="ECO:0007669"/>
    <property type="project" value="UniProtKB-KW"/>
</dbReference>
<protein>
    <submittedName>
        <fullName evidence="2">Reverse transcriptase domain-containing protein</fullName>
    </submittedName>
</protein>
<keyword evidence="3" id="KW-1185">Reference proteome</keyword>
<keyword evidence="2" id="KW-0695">RNA-directed DNA polymerase</keyword>
<dbReference type="InterPro" id="IPR000477">
    <property type="entry name" value="RT_dom"/>
</dbReference>
<accession>A0A6G0YCD7</accession>
<name>A0A6G0YCD7_APHCR</name>